<dbReference type="PANTHER" id="PTHR46481">
    <property type="entry name" value="ZINC FINGER BED DOMAIN-CONTAINING PROTEIN 4"/>
    <property type="match status" value="1"/>
</dbReference>
<keyword evidence="5" id="KW-0539">Nucleus</keyword>
<dbReference type="Proteomes" id="UP000284842">
    <property type="component" value="Unassembled WGS sequence"/>
</dbReference>
<protein>
    <recommendedName>
        <fullName evidence="8">BED-type domain-containing protein</fullName>
    </recommendedName>
</protein>
<evidence type="ECO:0008006" key="8">
    <source>
        <dbReference type="Google" id="ProtNLM"/>
    </source>
</evidence>
<dbReference type="GO" id="GO:0005634">
    <property type="term" value="C:nucleus"/>
    <property type="evidence" value="ECO:0007669"/>
    <property type="project" value="UniProtKB-SubCell"/>
</dbReference>
<evidence type="ECO:0000256" key="5">
    <source>
        <dbReference type="ARBA" id="ARBA00023242"/>
    </source>
</evidence>
<dbReference type="AlphaFoldDB" id="A0A409YQJ7"/>
<keyword evidence="4" id="KW-0862">Zinc</keyword>
<gene>
    <name evidence="6" type="ORF">CVT24_007885</name>
</gene>
<dbReference type="GO" id="GO:0008270">
    <property type="term" value="F:zinc ion binding"/>
    <property type="evidence" value="ECO:0007669"/>
    <property type="project" value="UniProtKB-KW"/>
</dbReference>
<comment type="subcellular location">
    <subcellularLocation>
        <location evidence="1">Nucleus</location>
    </subcellularLocation>
</comment>
<dbReference type="InParanoid" id="A0A409YQJ7"/>
<dbReference type="OrthoDB" id="3256444at2759"/>
<evidence type="ECO:0000256" key="3">
    <source>
        <dbReference type="ARBA" id="ARBA00022771"/>
    </source>
</evidence>
<evidence type="ECO:0000256" key="4">
    <source>
        <dbReference type="ARBA" id="ARBA00022833"/>
    </source>
</evidence>
<evidence type="ECO:0000256" key="1">
    <source>
        <dbReference type="ARBA" id="ARBA00004123"/>
    </source>
</evidence>
<keyword evidence="2" id="KW-0479">Metal-binding</keyword>
<evidence type="ECO:0000313" key="7">
    <source>
        <dbReference type="Proteomes" id="UP000284842"/>
    </source>
</evidence>
<organism evidence="6 7">
    <name type="scientific">Panaeolus cyanescens</name>
    <dbReference type="NCBI Taxonomy" id="181874"/>
    <lineage>
        <taxon>Eukaryota</taxon>
        <taxon>Fungi</taxon>
        <taxon>Dikarya</taxon>
        <taxon>Basidiomycota</taxon>
        <taxon>Agaricomycotina</taxon>
        <taxon>Agaricomycetes</taxon>
        <taxon>Agaricomycetidae</taxon>
        <taxon>Agaricales</taxon>
        <taxon>Agaricineae</taxon>
        <taxon>Galeropsidaceae</taxon>
        <taxon>Panaeolus</taxon>
    </lineage>
</organism>
<proteinExistence type="predicted"/>
<evidence type="ECO:0000256" key="2">
    <source>
        <dbReference type="ARBA" id="ARBA00022723"/>
    </source>
</evidence>
<dbReference type="InterPro" id="IPR052035">
    <property type="entry name" value="ZnF_BED_domain_contain"/>
</dbReference>
<evidence type="ECO:0000313" key="6">
    <source>
        <dbReference type="EMBL" id="PPR05281.1"/>
    </source>
</evidence>
<comment type="caution">
    <text evidence="6">The sequence shown here is derived from an EMBL/GenBank/DDBJ whole genome shotgun (WGS) entry which is preliminary data.</text>
</comment>
<dbReference type="EMBL" id="NHTK01000823">
    <property type="protein sequence ID" value="PPR05281.1"/>
    <property type="molecule type" value="Genomic_DNA"/>
</dbReference>
<accession>A0A409YQJ7</accession>
<sequence>MHKDVQVQPIDISDDEGDVKPLNASNPIADIQHFFTDAPRENNKPRKFCNPCGGGKVLSAEHTTLRRHMKKHRGIYYKWAKDNNFDSMIPGDPAMRKKAAEDAKKKIQQTQMDNHFEKEDPTTKPERYSDEAFSAATTEWIVQTNQPIQASEHPSFKRMINLAAQATRGIAIPSRKQNRRNILRMFKQRMKKLKKRLNVRFDLPSH</sequence>
<keyword evidence="3" id="KW-0863">Zinc-finger</keyword>
<dbReference type="PANTHER" id="PTHR46481:SF10">
    <property type="entry name" value="ZINC FINGER BED DOMAIN-CONTAINING PROTEIN 39"/>
    <property type="match status" value="1"/>
</dbReference>
<name>A0A409YQJ7_9AGAR</name>
<reference evidence="6 7" key="1">
    <citation type="journal article" date="2018" name="Evol. Lett.">
        <title>Horizontal gene cluster transfer increased hallucinogenic mushroom diversity.</title>
        <authorList>
            <person name="Reynolds H.T."/>
            <person name="Vijayakumar V."/>
            <person name="Gluck-Thaler E."/>
            <person name="Korotkin H.B."/>
            <person name="Matheny P.B."/>
            <person name="Slot J.C."/>
        </authorList>
    </citation>
    <scope>NUCLEOTIDE SEQUENCE [LARGE SCALE GENOMIC DNA]</scope>
    <source>
        <strain evidence="6 7">2629</strain>
    </source>
</reference>
<keyword evidence="7" id="KW-1185">Reference proteome</keyword>